<evidence type="ECO:0000313" key="2">
    <source>
        <dbReference type="Proteomes" id="UP000053268"/>
    </source>
</evidence>
<gene>
    <name evidence="1" type="ORF">RR46_00902</name>
</gene>
<protein>
    <submittedName>
        <fullName evidence="1">Uncharacterized protein</fullName>
    </submittedName>
</protein>
<dbReference type="Proteomes" id="UP000053268">
    <property type="component" value="Unassembled WGS sequence"/>
</dbReference>
<keyword evidence="2" id="KW-1185">Reference proteome</keyword>
<dbReference type="EMBL" id="KQ459388">
    <property type="protein sequence ID" value="KPJ01137.1"/>
    <property type="molecule type" value="Genomic_DNA"/>
</dbReference>
<accession>A0A0N1I4P9</accession>
<evidence type="ECO:0000313" key="1">
    <source>
        <dbReference type="EMBL" id="KPJ01137.1"/>
    </source>
</evidence>
<name>A0A0N1I4P9_PAPXU</name>
<reference evidence="1 2" key="1">
    <citation type="journal article" date="2015" name="Nat. Commun.">
        <title>Outbred genome sequencing and CRISPR/Cas9 gene editing in butterflies.</title>
        <authorList>
            <person name="Li X."/>
            <person name="Fan D."/>
            <person name="Zhang W."/>
            <person name="Liu G."/>
            <person name="Zhang L."/>
            <person name="Zhao L."/>
            <person name="Fang X."/>
            <person name="Chen L."/>
            <person name="Dong Y."/>
            <person name="Chen Y."/>
            <person name="Ding Y."/>
            <person name="Zhao R."/>
            <person name="Feng M."/>
            <person name="Zhu Y."/>
            <person name="Feng Y."/>
            <person name="Jiang X."/>
            <person name="Zhu D."/>
            <person name="Xiang H."/>
            <person name="Feng X."/>
            <person name="Li S."/>
            <person name="Wang J."/>
            <person name="Zhang G."/>
            <person name="Kronforst M.R."/>
            <person name="Wang W."/>
        </authorList>
    </citation>
    <scope>NUCLEOTIDE SEQUENCE [LARGE SCALE GENOMIC DNA]</scope>
    <source>
        <strain evidence="1">Ya'a_city_454_Px</strain>
        <tissue evidence="1">Whole body</tissue>
    </source>
</reference>
<organism evidence="1 2">
    <name type="scientific">Papilio xuthus</name>
    <name type="common">Asian swallowtail butterfly</name>
    <dbReference type="NCBI Taxonomy" id="66420"/>
    <lineage>
        <taxon>Eukaryota</taxon>
        <taxon>Metazoa</taxon>
        <taxon>Ecdysozoa</taxon>
        <taxon>Arthropoda</taxon>
        <taxon>Hexapoda</taxon>
        <taxon>Insecta</taxon>
        <taxon>Pterygota</taxon>
        <taxon>Neoptera</taxon>
        <taxon>Endopterygota</taxon>
        <taxon>Lepidoptera</taxon>
        <taxon>Glossata</taxon>
        <taxon>Ditrysia</taxon>
        <taxon>Papilionoidea</taxon>
        <taxon>Papilionidae</taxon>
        <taxon>Papilioninae</taxon>
        <taxon>Papilio</taxon>
    </lineage>
</organism>
<dbReference type="AlphaFoldDB" id="A0A0N1I4P9"/>
<proteinExistence type="predicted"/>
<sequence length="141" mass="15322">MCSPPSRAARVEGAGLASGRGMRRAGTLDGAAQLVARRVRRAGDAVRARALPVEVARGRRVEREGTMVRARGSYHNTNARHQPHLNKSPHTALSVVFLQVVRDIGVMFLLAWDGRGAERGETSVVRARSNDSMSRSQRIGL</sequence>